<evidence type="ECO:0000256" key="1">
    <source>
        <dbReference type="SAM" id="MobiDB-lite"/>
    </source>
</evidence>
<feature type="compositionally biased region" description="Basic and acidic residues" evidence="1">
    <location>
        <begin position="1"/>
        <end position="14"/>
    </location>
</feature>
<evidence type="ECO:0000313" key="3">
    <source>
        <dbReference type="Proteomes" id="UP000887226"/>
    </source>
</evidence>
<dbReference type="AlphaFoldDB" id="A0A9P7Z2H1"/>
<proteinExistence type="predicted"/>
<protein>
    <submittedName>
        <fullName evidence="2">Uncharacterized protein</fullName>
    </submittedName>
</protein>
<dbReference type="EMBL" id="MU253921">
    <property type="protein sequence ID" value="KAG9244224.1"/>
    <property type="molecule type" value="Genomic_DNA"/>
</dbReference>
<feature type="region of interest" description="Disordered" evidence="1">
    <location>
        <begin position="1"/>
        <end position="24"/>
    </location>
</feature>
<gene>
    <name evidence="2" type="ORF">BJ878DRAFT_480382</name>
</gene>
<keyword evidence="3" id="KW-1185">Reference proteome</keyword>
<sequence>MPPKEIKGKNKDPDQLSPESAPLEGESKIPLTFLEPTLDAGGNLVEALDLVEEVVSFLSNPHEQQTAGDNYHALHMRSGESFWEFYHKFGTLASTARKMDVSILKMDLRDKLLPRLRRQLHSEYKNTRTLKEWVAEFQAEDQGQTAKRTVYANQYDYASGKRSTPNSLRHL</sequence>
<dbReference type="Proteomes" id="UP000887226">
    <property type="component" value="Unassembled WGS sequence"/>
</dbReference>
<accession>A0A9P7Z2H1</accession>
<reference evidence="2" key="1">
    <citation type="journal article" date="2021" name="IMA Fungus">
        <title>Genomic characterization of three marine fungi, including Emericellopsis atlantica sp. nov. with signatures of a generalist lifestyle and marine biomass degradation.</title>
        <authorList>
            <person name="Hagestad O.C."/>
            <person name="Hou L."/>
            <person name="Andersen J.H."/>
            <person name="Hansen E.H."/>
            <person name="Altermark B."/>
            <person name="Li C."/>
            <person name="Kuhnert E."/>
            <person name="Cox R.J."/>
            <person name="Crous P.W."/>
            <person name="Spatafora J.W."/>
            <person name="Lail K."/>
            <person name="Amirebrahimi M."/>
            <person name="Lipzen A."/>
            <person name="Pangilinan J."/>
            <person name="Andreopoulos W."/>
            <person name="Hayes R.D."/>
            <person name="Ng V."/>
            <person name="Grigoriev I.V."/>
            <person name="Jackson S.A."/>
            <person name="Sutton T.D.S."/>
            <person name="Dobson A.D.W."/>
            <person name="Rama T."/>
        </authorList>
    </citation>
    <scope>NUCLEOTIDE SEQUENCE</scope>
    <source>
        <strain evidence="2">TRa3180A</strain>
    </source>
</reference>
<evidence type="ECO:0000313" key="2">
    <source>
        <dbReference type="EMBL" id="KAG9244224.1"/>
    </source>
</evidence>
<name>A0A9P7Z2H1_9HELO</name>
<comment type="caution">
    <text evidence="2">The sequence shown here is derived from an EMBL/GenBank/DDBJ whole genome shotgun (WGS) entry which is preliminary data.</text>
</comment>
<organism evidence="2 3">
    <name type="scientific">Calycina marina</name>
    <dbReference type="NCBI Taxonomy" id="1763456"/>
    <lineage>
        <taxon>Eukaryota</taxon>
        <taxon>Fungi</taxon>
        <taxon>Dikarya</taxon>
        <taxon>Ascomycota</taxon>
        <taxon>Pezizomycotina</taxon>
        <taxon>Leotiomycetes</taxon>
        <taxon>Helotiales</taxon>
        <taxon>Pezizellaceae</taxon>
        <taxon>Calycina</taxon>
    </lineage>
</organism>